<sequence>MTKESLEVSHLKHRLKIFDMLYISAMGLGTSVESVEGARVRPVVHVTESFGGGVAAAIRDYSRNYPAAEHHLVYAPRKDAPIEASDVSEFASVTRLPQGHLRRITELRRLLRGHSEAVVHAHSSFAGVYVRAAVAKSHQRPIVYTPHCYGFERRDTGIAQRSVFWALEWLFAFNTTAFAACSQREEELSNWPLTSAKAVHVPNVVSSDIPVTDVHVPSGRIMHVVGAGRLGPQKDPLFFRDCVVALRNAGHEIAATWIGGGDTDTELMLASAGVETTGWLTRQGVLESFKSADVYIHSARWEGFPIAVLEASTMGVPIVARDISAFVGVNIPLLISSPADLVEAWPGLQSASVRRDMVRSASLALEHCNDAEQARALRDLYDSRIPVASQV</sequence>
<reference evidence="5 6" key="1">
    <citation type="submission" date="2024-10" db="EMBL/GenBank/DDBJ databases">
        <title>Novel secondary metabolite-producing bacteria for plant disease control.</title>
        <authorList>
            <person name="Chevrette M."/>
        </authorList>
    </citation>
    <scope>NUCLEOTIDE SEQUENCE [LARGE SCALE GENOMIC DNA]</scope>
    <source>
        <strain evidence="5 6">J30 TE3557</strain>
    </source>
</reference>
<protein>
    <recommendedName>
        <fullName evidence="1">D-inositol 3-phosphate glycosyltransferase</fullName>
    </recommendedName>
</protein>
<dbReference type="Pfam" id="PF13439">
    <property type="entry name" value="Glyco_transf_4"/>
    <property type="match status" value="1"/>
</dbReference>
<evidence type="ECO:0000313" key="5">
    <source>
        <dbReference type="EMBL" id="MFK4638117.1"/>
    </source>
</evidence>
<proteinExistence type="predicted"/>
<keyword evidence="2" id="KW-0328">Glycosyltransferase</keyword>
<dbReference type="SUPFAM" id="SSF53756">
    <property type="entry name" value="UDP-Glycosyltransferase/glycogen phosphorylase"/>
    <property type="match status" value="1"/>
</dbReference>
<dbReference type="Gene3D" id="3.40.50.2000">
    <property type="entry name" value="Glycogen Phosphorylase B"/>
    <property type="match status" value="2"/>
</dbReference>
<dbReference type="Pfam" id="PF13692">
    <property type="entry name" value="Glyco_trans_1_4"/>
    <property type="match status" value="1"/>
</dbReference>
<evidence type="ECO:0000256" key="3">
    <source>
        <dbReference type="ARBA" id="ARBA00022679"/>
    </source>
</evidence>
<comment type="caution">
    <text evidence="5">The sequence shown here is derived from an EMBL/GenBank/DDBJ whole genome shotgun (WGS) entry which is preliminary data.</text>
</comment>
<name>A0ABW8N257_9MICC</name>
<dbReference type="PANTHER" id="PTHR45947:SF3">
    <property type="entry name" value="SULFOQUINOVOSYL TRANSFERASE SQD2"/>
    <property type="match status" value="1"/>
</dbReference>
<keyword evidence="6" id="KW-1185">Reference proteome</keyword>
<feature type="domain" description="Glycosyltransferase subfamily 4-like N-terminal" evidence="4">
    <location>
        <begin position="52"/>
        <end position="205"/>
    </location>
</feature>
<evidence type="ECO:0000259" key="4">
    <source>
        <dbReference type="Pfam" id="PF13439"/>
    </source>
</evidence>
<evidence type="ECO:0000256" key="1">
    <source>
        <dbReference type="ARBA" id="ARBA00021292"/>
    </source>
</evidence>
<accession>A0ABW8N257</accession>
<dbReference type="Proteomes" id="UP001620520">
    <property type="component" value="Unassembled WGS sequence"/>
</dbReference>
<gene>
    <name evidence="5" type="ORF">ABIA52_001006</name>
</gene>
<dbReference type="PANTHER" id="PTHR45947">
    <property type="entry name" value="SULFOQUINOVOSYL TRANSFERASE SQD2"/>
    <property type="match status" value="1"/>
</dbReference>
<evidence type="ECO:0000256" key="2">
    <source>
        <dbReference type="ARBA" id="ARBA00022676"/>
    </source>
</evidence>
<evidence type="ECO:0000313" key="6">
    <source>
        <dbReference type="Proteomes" id="UP001620520"/>
    </source>
</evidence>
<dbReference type="RefSeq" id="WP_404593772.1">
    <property type="nucleotide sequence ID" value="NZ_JBIYEW010000003.1"/>
</dbReference>
<dbReference type="EMBL" id="JBIYEW010000003">
    <property type="protein sequence ID" value="MFK4638117.1"/>
    <property type="molecule type" value="Genomic_DNA"/>
</dbReference>
<dbReference type="InterPro" id="IPR028098">
    <property type="entry name" value="Glyco_trans_4-like_N"/>
</dbReference>
<dbReference type="InterPro" id="IPR050194">
    <property type="entry name" value="Glycosyltransferase_grp1"/>
</dbReference>
<keyword evidence="3" id="KW-0808">Transferase</keyword>
<organism evidence="5 6">
    <name type="scientific">Paenarthrobacter histidinolovorans</name>
    <dbReference type="NCBI Taxonomy" id="43664"/>
    <lineage>
        <taxon>Bacteria</taxon>
        <taxon>Bacillati</taxon>
        <taxon>Actinomycetota</taxon>
        <taxon>Actinomycetes</taxon>
        <taxon>Micrococcales</taxon>
        <taxon>Micrococcaceae</taxon>
        <taxon>Paenarthrobacter</taxon>
    </lineage>
</organism>